<evidence type="ECO:0000313" key="3">
    <source>
        <dbReference type="Proteomes" id="UP000017836"/>
    </source>
</evidence>
<dbReference type="STRING" id="13333.U5D2T1"/>
<proteinExistence type="predicted"/>
<evidence type="ECO:0000256" key="1">
    <source>
        <dbReference type="SAM" id="SignalP"/>
    </source>
</evidence>
<feature type="signal peptide" evidence="1">
    <location>
        <begin position="1"/>
        <end position="23"/>
    </location>
</feature>
<dbReference type="Gene3D" id="2.160.20.10">
    <property type="entry name" value="Single-stranded right-handed beta-helix, Pectin lyase-like"/>
    <property type="match status" value="1"/>
</dbReference>
<protein>
    <recommendedName>
        <fullName evidence="4">Pectinesterase</fullName>
    </recommendedName>
</protein>
<dbReference type="Gramene" id="ERN14658">
    <property type="protein sequence ID" value="ERN14658"/>
    <property type="gene ID" value="AMTR_s00038p00206590"/>
</dbReference>
<dbReference type="HOGENOM" id="CLU_2006979_0_0_1"/>
<sequence>MYPQPKFFLLLSLLSLSLKSIECDEPVPTIDYNTALLLKVDHAGQGDFINVQDAINAVPCNNSNLVFILISPGQYRQVLNHVIFFHSILSNAFVGEHHSILSNPFVGEHHSILSNAFVGEHHFV</sequence>
<evidence type="ECO:0000313" key="2">
    <source>
        <dbReference type="EMBL" id="ERN14658.1"/>
    </source>
</evidence>
<feature type="chain" id="PRO_5004658859" description="Pectinesterase" evidence="1">
    <location>
        <begin position="24"/>
        <end position="124"/>
    </location>
</feature>
<name>U5D2T1_AMBTC</name>
<dbReference type="InterPro" id="IPR011050">
    <property type="entry name" value="Pectin_lyase_fold/virulence"/>
</dbReference>
<keyword evidence="3" id="KW-1185">Reference proteome</keyword>
<dbReference type="AlphaFoldDB" id="U5D2T1"/>
<accession>U5D2T1</accession>
<dbReference type="InterPro" id="IPR012334">
    <property type="entry name" value="Pectin_lyas_fold"/>
</dbReference>
<keyword evidence="1" id="KW-0732">Signal</keyword>
<gene>
    <name evidence="2" type="ORF">AMTR_s00038p00206590</name>
</gene>
<reference evidence="3" key="1">
    <citation type="journal article" date="2013" name="Science">
        <title>The Amborella genome and the evolution of flowering plants.</title>
        <authorList>
            <consortium name="Amborella Genome Project"/>
        </authorList>
    </citation>
    <scope>NUCLEOTIDE SEQUENCE [LARGE SCALE GENOMIC DNA]</scope>
</reference>
<dbReference type="SUPFAM" id="SSF51126">
    <property type="entry name" value="Pectin lyase-like"/>
    <property type="match status" value="1"/>
</dbReference>
<evidence type="ECO:0008006" key="4">
    <source>
        <dbReference type="Google" id="ProtNLM"/>
    </source>
</evidence>
<dbReference type="EMBL" id="KI392532">
    <property type="protein sequence ID" value="ERN14658.1"/>
    <property type="molecule type" value="Genomic_DNA"/>
</dbReference>
<dbReference type="Proteomes" id="UP000017836">
    <property type="component" value="Unassembled WGS sequence"/>
</dbReference>
<organism evidence="2 3">
    <name type="scientific">Amborella trichopoda</name>
    <dbReference type="NCBI Taxonomy" id="13333"/>
    <lineage>
        <taxon>Eukaryota</taxon>
        <taxon>Viridiplantae</taxon>
        <taxon>Streptophyta</taxon>
        <taxon>Embryophyta</taxon>
        <taxon>Tracheophyta</taxon>
        <taxon>Spermatophyta</taxon>
        <taxon>Magnoliopsida</taxon>
        <taxon>Amborellales</taxon>
        <taxon>Amborellaceae</taxon>
        <taxon>Amborella</taxon>
    </lineage>
</organism>